<sequence>MLQPSVGWWHCEQPPTGEPTKGQANTPTDANNHMEPQGTAGKTPSDRLQIGGQTLLGFGAQSGTSVTRRRPPPLSLAWPGFPARFAPAMEALNAGPVELHVHSPPVGEDQSPSAIFSSVNGVV</sequence>
<evidence type="ECO:0000313" key="2">
    <source>
        <dbReference type="EMBL" id="OJJ49244.1"/>
    </source>
</evidence>
<gene>
    <name evidence="2" type="ORF">ASPZODRAFT_13968</name>
</gene>
<feature type="compositionally biased region" description="Polar residues" evidence="1">
    <location>
        <begin position="22"/>
        <end position="31"/>
    </location>
</feature>
<dbReference type="RefSeq" id="XP_022583754.1">
    <property type="nucleotide sequence ID" value="XM_022724578.1"/>
</dbReference>
<organism evidence="2 3">
    <name type="scientific">Penicilliopsis zonata CBS 506.65</name>
    <dbReference type="NCBI Taxonomy" id="1073090"/>
    <lineage>
        <taxon>Eukaryota</taxon>
        <taxon>Fungi</taxon>
        <taxon>Dikarya</taxon>
        <taxon>Ascomycota</taxon>
        <taxon>Pezizomycotina</taxon>
        <taxon>Eurotiomycetes</taxon>
        <taxon>Eurotiomycetidae</taxon>
        <taxon>Eurotiales</taxon>
        <taxon>Aspergillaceae</taxon>
        <taxon>Penicilliopsis</taxon>
    </lineage>
</organism>
<dbReference type="EMBL" id="KV878338">
    <property type="protein sequence ID" value="OJJ49244.1"/>
    <property type="molecule type" value="Genomic_DNA"/>
</dbReference>
<evidence type="ECO:0000313" key="3">
    <source>
        <dbReference type="Proteomes" id="UP000184188"/>
    </source>
</evidence>
<reference evidence="3" key="1">
    <citation type="journal article" date="2017" name="Genome Biol.">
        <title>Comparative genomics reveals high biological diversity and specific adaptations in the industrially and medically important fungal genus Aspergillus.</title>
        <authorList>
            <person name="de Vries R.P."/>
            <person name="Riley R."/>
            <person name="Wiebenga A."/>
            <person name="Aguilar-Osorio G."/>
            <person name="Amillis S."/>
            <person name="Uchima C.A."/>
            <person name="Anderluh G."/>
            <person name="Asadollahi M."/>
            <person name="Askin M."/>
            <person name="Barry K."/>
            <person name="Battaglia E."/>
            <person name="Bayram O."/>
            <person name="Benocci T."/>
            <person name="Braus-Stromeyer S.A."/>
            <person name="Caldana C."/>
            <person name="Canovas D."/>
            <person name="Cerqueira G.C."/>
            <person name="Chen F."/>
            <person name="Chen W."/>
            <person name="Choi C."/>
            <person name="Clum A."/>
            <person name="Dos Santos R.A."/>
            <person name="Damasio A.R."/>
            <person name="Diallinas G."/>
            <person name="Emri T."/>
            <person name="Fekete E."/>
            <person name="Flipphi M."/>
            <person name="Freyberg S."/>
            <person name="Gallo A."/>
            <person name="Gournas C."/>
            <person name="Habgood R."/>
            <person name="Hainaut M."/>
            <person name="Harispe M.L."/>
            <person name="Henrissat B."/>
            <person name="Hilden K.S."/>
            <person name="Hope R."/>
            <person name="Hossain A."/>
            <person name="Karabika E."/>
            <person name="Karaffa L."/>
            <person name="Karanyi Z."/>
            <person name="Krasevec N."/>
            <person name="Kuo A."/>
            <person name="Kusch H."/>
            <person name="LaButti K."/>
            <person name="Lagendijk E.L."/>
            <person name="Lapidus A."/>
            <person name="Levasseur A."/>
            <person name="Lindquist E."/>
            <person name="Lipzen A."/>
            <person name="Logrieco A.F."/>
            <person name="MacCabe A."/>
            <person name="Maekelae M.R."/>
            <person name="Malavazi I."/>
            <person name="Melin P."/>
            <person name="Meyer V."/>
            <person name="Mielnichuk N."/>
            <person name="Miskei M."/>
            <person name="Molnar A.P."/>
            <person name="Mule G."/>
            <person name="Ngan C.Y."/>
            <person name="Orejas M."/>
            <person name="Orosz E."/>
            <person name="Ouedraogo J.P."/>
            <person name="Overkamp K.M."/>
            <person name="Park H.-S."/>
            <person name="Perrone G."/>
            <person name="Piumi F."/>
            <person name="Punt P.J."/>
            <person name="Ram A.F."/>
            <person name="Ramon A."/>
            <person name="Rauscher S."/>
            <person name="Record E."/>
            <person name="Riano-Pachon D.M."/>
            <person name="Robert V."/>
            <person name="Roehrig J."/>
            <person name="Ruller R."/>
            <person name="Salamov A."/>
            <person name="Salih N.S."/>
            <person name="Samson R.A."/>
            <person name="Sandor E."/>
            <person name="Sanguinetti M."/>
            <person name="Schuetze T."/>
            <person name="Sepcic K."/>
            <person name="Shelest E."/>
            <person name="Sherlock G."/>
            <person name="Sophianopoulou V."/>
            <person name="Squina F.M."/>
            <person name="Sun H."/>
            <person name="Susca A."/>
            <person name="Todd R.B."/>
            <person name="Tsang A."/>
            <person name="Unkles S.E."/>
            <person name="van de Wiele N."/>
            <person name="van Rossen-Uffink D."/>
            <person name="Oliveira J.V."/>
            <person name="Vesth T.C."/>
            <person name="Visser J."/>
            <person name="Yu J.-H."/>
            <person name="Zhou M."/>
            <person name="Andersen M.R."/>
            <person name="Archer D.B."/>
            <person name="Baker S.E."/>
            <person name="Benoit I."/>
            <person name="Brakhage A.A."/>
            <person name="Braus G.H."/>
            <person name="Fischer R."/>
            <person name="Frisvad J.C."/>
            <person name="Goldman G.H."/>
            <person name="Houbraken J."/>
            <person name="Oakley B."/>
            <person name="Pocsi I."/>
            <person name="Scazzocchio C."/>
            <person name="Seiboth B."/>
            <person name="vanKuyk P.A."/>
            <person name="Wortman J."/>
            <person name="Dyer P.S."/>
            <person name="Grigoriev I.V."/>
        </authorList>
    </citation>
    <scope>NUCLEOTIDE SEQUENCE [LARGE SCALE GENOMIC DNA]</scope>
    <source>
        <strain evidence="3">CBS 506.65</strain>
    </source>
</reference>
<name>A0A1L9SQ96_9EURO</name>
<dbReference type="VEuPathDB" id="FungiDB:ASPZODRAFT_13968"/>
<proteinExistence type="predicted"/>
<dbReference type="AlphaFoldDB" id="A0A1L9SQ96"/>
<accession>A0A1L9SQ96</accession>
<keyword evidence="3" id="KW-1185">Reference proteome</keyword>
<feature type="region of interest" description="Disordered" evidence="1">
    <location>
        <begin position="1"/>
        <end position="50"/>
    </location>
</feature>
<dbReference type="GeneID" id="34611043"/>
<protein>
    <submittedName>
        <fullName evidence="2">Uncharacterized protein</fullName>
    </submittedName>
</protein>
<feature type="region of interest" description="Disordered" evidence="1">
    <location>
        <begin position="102"/>
        <end position="123"/>
    </location>
</feature>
<dbReference type="Proteomes" id="UP000184188">
    <property type="component" value="Unassembled WGS sequence"/>
</dbReference>
<evidence type="ECO:0000256" key="1">
    <source>
        <dbReference type="SAM" id="MobiDB-lite"/>
    </source>
</evidence>
<feature type="compositionally biased region" description="Polar residues" evidence="1">
    <location>
        <begin position="110"/>
        <end position="123"/>
    </location>
</feature>